<reference evidence="1 2" key="1">
    <citation type="submission" date="2019-03" db="EMBL/GenBank/DDBJ databases">
        <title>Single cell metagenomics reveals metabolic interactions within the superorganism composed of flagellate Streblomastix strix and complex community of Bacteroidetes bacteria on its surface.</title>
        <authorList>
            <person name="Treitli S.C."/>
            <person name="Kolisko M."/>
            <person name="Husnik F."/>
            <person name="Keeling P."/>
            <person name="Hampl V."/>
        </authorList>
    </citation>
    <scope>NUCLEOTIDE SEQUENCE [LARGE SCALE GENOMIC DNA]</scope>
    <source>
        <strain evidence="1">ST1C</strain>
    </source>
</reference>
<name>A0A5J4TTZ2_9EUKA</name>
<organism evidence="1 2">
    <name type="scientific">Streblomastix strix</name>
    <dbReference type="NCBI Taxonomy" id="222440"/>
    <lineage>
        <taxon>Eukaryota</taxon>
        <taxon>Metamonada</taxon>
        <taxon>Preaxostyla</taxon>
        <taxon>Oxymonadida</taxon>
        <taxon>Streblomastigidae</taxon>
        <taxon>Streblomastix</taxon>
    </lineage>
</organism>
<sequence>MNTIKLPYSFKEAYYELESCSKLSREQGGDFSTTISKKLAAAYKDGFFLKEMARLFKIFLILEERRQNKKNKKILI</sequence>
<feature type="non-terminal residue" evidence="1">
    <location>
        <position position="76"/>
    </location>
</feature>
<accession>A0A5J4TTZ2</accession>
<protein>
    <submittedName>
        <fullName evidence="1">Uncharacterized protein</fullName>
    </submittedName>
</protein>
<dbReference type="EMBL" id="SNRW01025173">
    <property type="protein sequence ID" value="KAA6361707.1"/>
    <property type="molecule type" value="Genomic_DNA"/>
</dbReference>
<gene>
    <name evidence="1" type="ORF">EZS28_042766</name>
</gene>
<comment type="caution">
    <text evidence="1">The sequence shown here is derived from an EMBL/GenBank/DDBJ whole genome shotgun (WGS) entry which is preliminary data.</text>
</comment>
<dbReference type="AlphaFoldDB" id="A0A5J4TTZ2"/>
<evidence type="ECO:0000313" key="2">
    <source>
        <dbReference type="Proteomes" id="UP000324800"/>
    </source>
</evidence>
<dbReference type="Proteomes" id="UP000324800">
    <property type="component" value="Unassembled WGS sequence"/>
</dbReference>
<evidence type="ECO:0000313" key="1">
    <source>
        <dbReference type="EMBL" id="KAA6361707.1"/>
    </source>
</evidence>
<proteinExistence type="predicted"/>